<accession>A0ABP0K7I1</accession>
<name>A0ABP0K7I1_9DINO</name>
<proteinExistence type="predicted"/>
<keyword evidence="3" id="KW-1185">Reference proteome</keyword>
<reference evidence="2 3" key="1">
    <citation type="submission" date="2024-02" db="EMBL/GenBank/DDBJ databases">
        <authorList>
            <person name="Chen Y."/>
            <person name="Shah S."/>
            <person name="Dougan E. K."/>
            <person name="Thang M."/>
            <person name="Chan C."/>
        </authorList>
    </citation>
    <scope>NUCLEOTIDE SEQUENCE [LARGE SCALE GENOMIC DNA]</scope>
</reference>
<dbReference type="EMBL" id="CAXAMN010007779">
    <property type="protein sequence ID" value="CAK9022756.1"/>
    <property type="molecule type" value="Genomic_DNA"/>
</dbReference>
<sequence>MNAPKQVLFLERILFLFELKKRKAGRAQILRVSPPEWHTECDICTLGGYVMEAMETARDDNNLLIFKPETIKMVRNRFIEGDYHDDITPLVESRDLLFKVSDTSMWADNVSKEILPSHDQLCEADGKIEELQLQQNKMQYDADALSLARDAAQLAKLYQQEKKCERSERLQKVTHLKQENQIGSGLVMQHMNKYCRHLAGPVSDMTDEIVQFTSKLKAENGSLVVWLDFMKYGVVSKDELNHTVAMLSKALSSMPDKAIGFVIAPSSQSERRSGIREERVENKLDAKSLESESILLRLEDPPATKKETAQLLSGSAMPKAVLSSLLSGATGIGQVIGVLNLSPYDAWLESVCLKWGPRTDRDLRTLSVSGNLNYVQFSQKQCALILLEDLSFFGCAGDSICSHGAMGDWKAHGTLMGDKVRKYDPAIPPSDDKIDLSNFPLKLAKLQEDVSKRGWSRFTISLSNEIRALHLADVVHGPSWKALIADFDRKSHG</sequence>
<evidence type="ECO:0000313" key="3">
    <source>
        <dbReference type="Proteomes" id="UP001642484"/>
    </source>
</evidence>
<evidence type="ECO:0000313" key="1">
    <source>
        <dbReference type="EMBL" id="CAK9018558.1"/>
    </source>
</evidence>
<gene>
    <name evidence="1" type="ORF">CCMP2556_LOCUS13311</name>
    <name evidence="2" type="ORF">CCMP2556_LOCUS14961</name>
</gene>
<dbReference type="EMBL" id="CAXAMN010006668">
    <property type="protein sequence ID" value="CAK9018558.1"/>
    <property type="molecule type" value="Genomic_DNA"/>
</dbReference>
<evidence type="ECO:0000313" key="2">
    <source>
        <dbReference type="EMBL" id="CAK9022756.1"/>
    </source>
</evidence>
<comment type="caution">
    <text evidence="2">The sequence shown here is derived from an EMBL/GenBank/DDBJ whole genome shotgun (WGS) entry which is preliminary data.</text>
</comment>
<protein>
    <submittedName>
        <fullName evidence="2">Uncharacterized protein</fullName>
    </submittedName>
</protein>
<organism evidence="2 3">
    <name type="scientific">Durusdinium trenchii</name>
    <dbReference type="NCBI Taxonomy" id="1381693"/>
    <lineage>
        <taxon>Eukaryota</taxon>
        <taxon>Sar</taxon>
        <taxon>Alveolata</taxon>
        <taxon>Dinophyceae</taxon>
        <taxon>Suessiales</taxon>
        <taxon>Symbiodiniaceae</taxon>
        <taxon>Durusdinium</taxon>
    </lineage>
</organism>
<dbReference type="Proteomes" id="UP001642484">
    <property type="component" value="Unassembled WGS sequence"/>
</dbReference>